<dbReference type="InterPro" id="IPR028976">
    <property type="entry name" value="CheC-like_sf"/>
</dbReference>
<sequence>MNDKILGKYIAKNHSGSVFTDNELQVIKQGNIDEMVTTFFDMNNDYYITQLQCAIKSLATFMDTQIVMESIEYIKQYQGQFMGCQIMDGDIDVFLGIAGEDDELVELASVFAGEDFRELDMDAYDALCELINVMNGAYATKLSGSEIEVTLHPPVFYKDTCVTSETGLYVAVFEMNGKSFKLLMAANDKIKLNA</sequence>
<keyword evidence="1" id="KW-0145">Chemotaxis</keyword>
<accession>A0A1G9ZLI2</accession>
<dbReference type="GO" id="GO:0006935">
    <property type="term" value="P:chemotaxis"/>
    <property type="evidence" value="ECO:0007669"/>
    <property type="project" value="UniProtKB-KW"/>
</dbReference>
<reference evidence="4" key="1">
    <citation type="submission" date="2016-10" db="EMBL/GenBank/DDBJ databases">
        <authorList>
            <person name="Varghese N."/>
            <person name="Submissions S."/>
        </authorList>
    </citation>
    <scope>NUCLEOTIDE SEQUENCE [LARGE SCALE GENOMIC DNA]</scope>
    <source>
        <strain evidence="4">M83</strain>
    </source>
</reference>
<organism evidence="3 4">
    <name type="scientific">Lachnospira pectinoschiza</name>
    <dbReference type="NCBI Taxonomy" id="28052"/>
    <lineage>
        <taxon>Bacteria</taxon>
        <taxon>Bacillati</taxon>
        <taxon>Bacillota</taxon>
        <taxon>Clostridia</taxon>
        <taxon>Lachnospirales</taxon>
        <taxon>Lachnospiraceae</taxon>
        <taxon>Lachnospira</taxon>
    </lineage>
</organism>
<dbReference type="Pfam" id="PF13690">
    <property type="entry name" value="CheX"/>
    <property type="match status" value="1"/>
</dbReference>
<proteinExistence type="predicted"/>
<evidence type="ECO:0000313" key="4">
    <source>
        <dbReference type="Proteomes" id="UP000187651"/>
    </source>
</evidence>
<dbReference type="RefSeq" id="WP_027431843.1">
    <property type="nucleotide sequence ID" value="NZ_FNHZ01000008.1"/>
</dbReference>
<dbReference type="AlphaFoldDB" id="A0A1G9ZLI2"/>
<evidence type="ECO:0000313" key="3">
    <source>
        <dbReference type="EMBL" id="SDN22332.1"/>
    </source>
</evidence>
<dbReference type="EMBL" id="FNHZ01000008">
    <property type="protein sequence ID" value="SDN22332.1"/>
    <property type="molecule type" value="Genomic_DNA"/>
</dbReference>
<evidence type="ECO:0000256" key="1">
    <source>
        <dbReference type="ARBA" id="ARBA00022500"/>
    </source>
</evidence>
<name>A0A1G9ZLI2_9FIRM</name>
<dbReference type="Gene3D" id="3.40.1550.10">
    <property type="entry name" value="CheC-like"/>
    <property type="match status" value="1"/>
</dbReference>
<keyword evidence="4" id="KW-1185">Reference proteome</keyword>
<dbReference type="OrthoDB" id="5614404at2"/>
<dbReference type="Proteomes" id="UP000187651">
    <property type="component" value="Unassembled WGS sequence"/>
</dbReference>
<dbReference type="InterPro" id="IPR028051">
    <property type="entry name" value="CheX-like_dom"/>
</dbReference>
<feature type="domain" description="Chemotaxis phosphatase CheX-like" evidence="2">
    <location>
        <begin position="82"/>
        <end position="164"/>
    </location>
</feature>
<protein>
    <submittedName>
        <fullName evidence="3">Chemotaxis protein CheX, a CheY~P-specific phosphatase</fullName>
    </submittedName>
</protein>
<dbReference type="SUPFAM" id="SSF103039">
    <property type="entry name" value="CheC-like"/>
    <property type="match status" value="1"/>
</dbReference>
<gene>
    <name evidence="3" type="ORF">SAMN05216544_2203</name>
</gene>
<evidence type="ECO:0000259" key="2">
    <source>
        <dbReference type="Pfam" id="PF13690"/>
    </source>
</evidence>